<dbReference type="AlphaFoldDB" id="A0A382L7J8"/>
<reference evidence="1" key="1">
    <citation type="submission" date="2018-05" db="EMBL/GenBank/DDBJ databases">
        <authorList>
            <person name="Lanie J.A."/>
            <person name="Ng W.-L."/>
            <person name="Kazmierczak K.M."/>
            <person name="Andrzejewski T.M."/>
            <person name="Davidsen T.M."/>
            <person name="Wayne K.J."/>
            <person name="Tettelin H."/>
            <person name="Glass J.I."/>
            <person name="Rusch D."/>
            <person name="Podicherti R."/>
            <person name="Tsui H.-C.T."/>
            <person name="Winkler M.E."/>
        </authorList>
    </citation>
    <scope>NUCLEOTIDE SEQUENCE</scope>
</reference>
<protein>
    <submittedName>
        <fullName evidence="1">Uncharacterized protein</fullName>
    </submittedName>
</protein>
<sequence length="47" mass="5459">ALVFRNTDFINIDIDNLDIEPENTFIDAKLSIAKEYDQLNTEIDEKT</sequence>
<evidence type="ECO:0000313" key="1">
    <source>
        <dbReference type="EMBL" id="SVC31202.1"/>
    </source>
</evidence>
<dbReference type="EMBL" id="UINC01084495">
    <property type="protein sequence ID" value="SVC31202.1"/>
    <property type="molecule type" value="Genomic_DNA"/>
</dbReference>
<gene>
    <name evidence="1" type="ORF">METZ01_LOCUS284056</name>
</gene>
<organism evidence="1">
    <name type="scientific">marine metagenome</name>
    <dbReference type="NCBI Taxonomy" id="408172"/>
    <lineage>
        <taxon>unclassified sequences</taxon>
        <taxon>metagenomes</taxon>
        <taxon>ecological metagenomes</taxon>
    </lineage>
</organism>
<proteinExistence type="predicted"/>
<name>A0A382L7J8_9ZZZZ</name>
<accession>A0A382L7J8</accession>
<feature type="non-terminal residue" evidence="1">
    <location>
        <position position="1"/>
    </location>
</feature>